<gene>
    <name evidence="8" type="ORF">A4H97_05790</name>
</gene>
<protein>
    <recommendedName>
        <fullName evidence="5">Peptidyl-prolyl cis-trans isomerase</fullName>
        <shortName evidence="5">PPIase</shortName>
        <ecNumber evidence="5">5.2.1.8</ecNumber>
    </recommendedName>
</protein>
<dbReference type="EC" id="5.2.1.8" evidence="5"/>
<evidence type="ECO:0000313" key="9">
    <source>
        <dbReference type="Proteomes" id="UP000192610"/>
    </source>
</evidence>
<dbReference type="PIRSF" id="PIRSF001467">
    <property type="entry name" value="Peptidylpro_ismrse"/>
    <property type="match status" value="1"/>
</dbReference>
<keyword evidence="4 5" id="KW-0413">Isomerase</keyword>
<dbReference type="PANTHER" id="PTHR45625">
    <property type="entry name" value="PEPTIDYL-PROLYL CIS-TRANS ISOMERASE-RELATED"/>
    <property type="match status" value="1"/>
</dbReference>
<comment type="catalytic activity">
    <reaction evidence="5">
        <text>[protein]-peptidylproline (omega=180) = [protein]-peptidylproline (omega=0)</text>
        <dbReference type="Rhea" id="RHEA:16237"/>
        <dbReference type="Rhea" id="RHEA-COMP:10747"/>
        <dbReference type="Rhea" id="RHEA-COMP:10748"/>
        <dbReference type="ChEBI" id="CHEBI:83833"/>
        <dbReference type="ChEBI" id="CHEBI:83834"/>
        <dbReference type="EC" id="5.2.1.8"/>
    </reaction>
</comment>
<name>A0A1V9ELK6_9BACT</name>
<dbReference type="PROSITE" id="PS50072">
    <property type="entry name" value="CSA_PPIASE_2"/>
    <property type="match status" value="1"/>
</dbReference>
<dbReference type="PANTHER" id="PTHR45625:SF4">
    <property type="entry name" value="PEPTIDYLPROLYL ISOMERASE DOMAIN AND WD REPEAT-CONTAINING PROTEIN 1"/>
    <property type="match status" value="1"/>
</dbReference>
<reference evidence="9" key="1">
    <citation type="submission" date="2016-04" db="EMBL/GenBank/DDBJ databases">
        <authorList>
            <person name="Chen L."/>
            <person name="Zhuang W."/>
            <person name="Wang G."/>
        </authorList>
    </citation>
    <scope>NUCLEOTIDE SEQUENCE [LARGE SCALE GENOMIC DNA]</scope>
    <source>
        <strain evidence="9">17621</strain>
    </source>
</reference>
<evidence type="ECO:0000256" key="4">
    <source>
        <dbReference type="ARBA" id="ARBA00023235"/>
    </source>
</evidence>
<dbReference type="InterPro" id="IPR029000">
    <property type="entry name" value="Cyclophilin-like_dom_sf"/>
</dbReference>
<dbReference type="AlphaFoldDB" id="A0A1V9ELK6"/>
<dbReference type="PRINTS" id="PR00153">
    <property type="entry name" value="CSAPPISMRASE"/>
</dbReference>
<keyword evidence="3 5" id="KW-0697">Rotamase</keyword>
<feature type="chain" id="PRO_5010597559" description="Peptidyl-prolyl cis-trans isomerase" evidence="5">
    <location>
        <begin position="19"/>
        <end position="229"/>
    </location>
</feature>
<dbReference type="STRING" id="354355.SAMN05660816_01184"/>
<feature type="signal peptide" evidence="5">
    <location>
        <begin position="1"/>
        <end position="18"/>
    </location>
</feature>
<comment type="caution">
    <text evidence="8">The sequence shown here is derived from an EMBL/GenBank/DDBJ whole genome shotgun (WGS) entry which is preliminary data.</text>
</comment>
<evidence type="ECO:0000256" key="1">
    <source>
        <dbReference type="ARBA" id="ARBA00002388"/>
    </source>
</evidence>
<organism evidence="8 9">
    <name type="scientific">Niastella yeongjuensis</name>
    <dbReference type="NCBI Taxonomy" id="354355"/>
    <lineage>
        <taxon>Bacteria</taxon>
        <taxon>Pseudomonadati</taxon>
        <taxon>Bacteroidota</taxon>
        <taxon>Chitinophagia</taxon>
        <taxon>Chitinophagales</taxon>
        <taxon>Chitinophagaceae</taxon>
        <taxon>Niastella</taxon>
    </lineage>
</organism>
<dbReference type="InterPro" id="IPR024936">
    <property type="entry name" value="Cyclophilin-type_PPIase"/>
</dbReference>
<dbReference type="GO" id="GO:0006457">
    <property type="term" value="P:protein folding"/>
    <property type="evidence" value="ECO:0007669"/>
    <property type="project" value="InterPro"/>
</dbReference>
<dbReference type="InterPro" id="IPR020892">
    <property type="entry name" value="Cyclophilin-type_PPIase_CS"/>
</dbReference>
<feature type="region of interest" description="Disordered" evidence="6">
    <location>
        <begin position="84"/>
        <end position="103"/>
    </location>
</feature>
<evidence type="ECO:0000313" key="8">
    <source>
        <dbReference type="EMBL" id="OQP47027.1"/>
    </source>
</evidence>
<dbReference type="CDD" id="cd00317">
    <property type="entry name" value="cyclophilin"/>
    <property type="match status" value="1"/>
</dbReference>
<dbReference type="OrthoDB" id="9807797at2"/>
<dbReference type="Gene3D" id="2.40.100.10">
    <property type="entry name" value="Cyclophilin-like"/>
    <property type="match status" value="1"/>
</dbReference>
<dbReference type="InterPro" id="IPR002130">
    <property type="entry name" value="Cyclophilin-type_PPIase_dom"/>
</dbReference>
<dbReference type="PROSITE" id="PS00170">
    <property type="entry name" value="CSA_PPIASE_1"/>
    <property type="match status" value="1"/>
</dbReference>
<feature type="domain" description="PPIase cyclophilin-type" evidence="7">
    <location>
        <begin position="41"/>
        <end position="225"/>
    </location>
</feature>
<comment type="similarity">
    <text evidence="2 5">Belongs to the cyclophilin-type PPIase family.</text>
</comment>
<evidence type="ECO:0000256" key="6">
    <source>
        <dbReference type="SAM" id="MobiDB-lite"/>
    </source>
</evidence>
<dbReference type="Pfam" id="PF00160">
    <property type="entry name" value="Pro_isomerase"/>
    <property type="match status" value="1"/>
</dbReference>
<proteinExistence type="inferred from homology"/>
<accession>A0A1V9ELK6</accession>
<dbReference type="InterPro" id="IPR044666">
    <property type="entry name" value="Cyclophilin_A-like"/>
</dbReference>
<keyword evidence="9" id="KW-1185">Reference proteome</keyword>
<dbReference type="Proteomes" id="UP000192610">
    <property type="component" value="Unassembled WGS sequence"/>
</dbReference>
<evidence type="ECO:0000256" key="2">
    <source>
        <dbReference type="ARBA" id="ARBA00007365"/>
    </source>
</evidence>
<sequence length="229" mass="25391">MNKLFALLVSLFFFSSFGDPHPYQVKKGDLNKDVELVTSKGTMVIRLSDSTPKHRDNFIKLVNQHFYDGLLFHRVMSQFMIQGGDPKSKTAKPGEALGGGSPGYTIPAEMRPDLFHKKGALAAARTPDEVNPQKESNGSQFFIVQGRVYDDADLNQVEARLNGYKIPEAHREVFKTIGGSPSLDSKYTVFGEVIKGLDIIDSIAAVPVGDRNRPVEDVRIIKATLIKRQ</sequence>
<dbReference type="SUPFAM" id="SSF50891">
    <property type="entry name" value="Cyclophilin-like"/>
    <property type="match status" value="1"/>
</dbReference>
<evidence type="ECO:0000256" key="5">
    <source>
        <dbReference type="RuleBase" id="RU363019"/>
    </source>
</evidence>
<dbReference type="EMBL" id="LVXG01000023">
    <property type="protein sequence ID" value="OQP47027.1"/>
    <property type="molecule type" value="Genomic_DNA"/>
</dbReference>
<dbReference type="GO" id="GO:0003755">
    <property type="term" value="F:peptidyl-prolyl cis-trans isomerase activity"/>
    <property type="evidence" value="ECO:0007669"/>
    <property type="project" value="UniProtKB-UniRule"/>
</dbReference>
<dbReference type="RefSeq" id="WP_081201036.1">
    <property type="nucleotide sequence ID" value="NZ_FOCZ01000002.1"/>
</dbReference>
<comment type="function">
    <text evidence="1 5">PPIases accelerate the folding of proteins. It catalyzes the cis-trans isomerization of proline imidic peptide bonds in oligopeptides.</text>
</comment>
<evidence type="ECO:0000256" key="3">
    <source>
        <dbReference type="ARBA" id="ARBA00023110"/>
    </source>
</evidence>
<evidence type="ECO:0000259" key="7">
    <source>
        <dbReference type="PROSITE" id="PS50072"/>
    </source>
</evidence>
<keyword evidence="5" id="KW-0732">Signal</keyword>